<evidence type="ECO:0008006" key="4">
    <source>
        <dbReference type="Google" id="ProtNLM"/>
    </source>
</evidence>
<dbReference type="AlphaFoldDB" id="A0A7X6GVQ1"/>
<comment type="caution">
    <text evidence="2">The sequence shown here is derived from an EMBL/GenBank/DDBJ whole genome shotgun (WGS) entry which is preliminary data.</text>
</comment>
<dbReference type="EMBL" id="JAAZQQ010000001">
    <property type="protein sequence ID" value="NKX43262.1"/>
    <property type="molecule type" value="Genomic_DNA"/>
</dbReference>
<organism evidence="2 3">
    <name type="scientific">Roseicyclus persicicus</name>
    <dbReference type="NCBI Taxonomy" id="2650661"/>
    <lineage>
        <taxon>Bacteria</taxon>
        <taxon>Pseudomonadati</taxon>
        <taxon>Pseudomonadota</taxon>
        <taxon>Alphaproteobacteria</taxon>
        <taxon>Rhodobacterales</taxon>
        <taxon>Roseobacteraceae</taxon>
        <taxon>Roseicyclus</taxon>
    </lineage>
</organism>
<proteinExistence type="predicted"/>
<evidence type="ECO:0000256" key="1">
    <source>
        <dbReference type="SAM" id="SignalP"/>
    </source>
</evidence>
<name>A0A7X6GVQ1_9RHOB</name>
<dbReference type="Proteomes" id="UP000526408">
    <property type="component" value="Unassembled WGS sequence"/>
</dbReference>
<evidence type="ECO:0000313" key="2">
    <source>
        <dbReference type="EMBL" id="NKX43262.1"/>
    </source>
</evidence>
<keyword evidence="3" id="KW-1185">Reference proteome</keyword>
<reference evidence="2 3" key="1">
    <citation type="submission" date="2020-04" db="EMBL/GenBank/DDBJ databases">
        <authorList>
            <person name="Yoon J."/>
        </authorList>
    </citation>
    <scope>NUCLEOTIDE SEQUENCE [LARGE SCALE GENOMIC DNA]</scope>
    <source>
        <strain evidence="2 3">KMU-115</strain>
    </source>
</reference>
<gene>
    <name evidence="2" type="ORF">HCU73_01555</name>
</gene>
<sequence length="215" mass="22896">MIRAGRLLAALVVVAALAGCAAEEVVAPEAVVSASAYRPGGTPTLSLITMISNRSGSGGHSALLIDGEQRILFDPAGSWHHPMIPERNDVLYGMSPQFMGFYMDYHARETYHVVVQELEISPATAASLIAAVQAAGPVPQAQCSLSISRVLSQTPGFESIGTSWFPARTMERFARLPGVQESRIYDDDSDDNLELLQAQARAALSQQQAAAAAQN</sequence>
<accession>A0A7X6GVQ1</accession>
<dbReference type="RefSeq" id="WP_168621644.1">
    <property type="nucleotide sequence ID" value="NZ_JAAZQQ010000001.1"/>
</dbReference>
<keyword evidence="1" id="KW-0732">Signal</keyword>
<dbReference type="PROSITE" id="PS51257">
    <property type="entry name" value="PROKAR_LIPOPROTEIN"/>
    <property type="match status" value="1"/>
</dbReference>
<protein>
    <recommendedName>
        <fullName evidence="4">Lipoprotein</fullName>
    </recommendedName>
</protein>
<evidence type="ECO:0000313" key="3">
    <source>
        <dbReference type="Proteomes" id="UP000526408"/>
    </source>
</evidence>
<feature type="signal peptide" evidence="1">
    <location>
        <begin position="1"/>
        <end position="21"/>
    </location>
</feature>
<feature type="chain" id="PRO_5030634912" description="Lipoprotein" evidence="1">
    <location>
        <begin position="22"/>
        <end position="215"/>
    </location>
</feature>